<evidence type="ECO:0000313" key="3">
    <source>
        <dbReference type="Proteomes" id="UP000199039"/>
    </source>
</evidence>
<name>A0A1G6JQH8_9MICO</name>
<reference evidence="2 3" key="1">
    <citation type="submission" date="2016-09" db="EMBL/GenBank/DDBJ databases">
        <authorList>
            <person name="Capua I."/>
            <person name="De Benedictis P."/>
            <person name="Joannis T."/>
            <person name="Lombin L.H."/>
            <person name="Cattoli G."/>
        </authorList>
    </citation>
    <scope>NUCLEOTIDE SEQUENCE [LARGE SCALE GENOMIC DNA]</scope>
    <source>
        <strain evidence="2 3">ISLP-3</strain>
    </source>
</reference>
<gene>
    <name evidence="2" type="ORF">SAMN05216410_1378</name>
</gene>
<dbReference type="GO" id="GO:0006352">
    <property type="term" value="P:DNA-templated transcription initiation"/>
    <property type="evidence" value="ECO:0007669"/>
    <property type="project" value="InterPro"/>
</dbReference>
<dbReference type="STRING" id="1814289.SAMN05216410_1378"/>
<accession>A0A1G6JQH8</accession>
<dbReference type="Pfam" id="PF04545">
    <property type="entry name" value="Sigma70_r4"/>
    <property type="match status" value="1"/>
</dbReference>
<dbReference type="GO" id="GO:0003700">
    <property type="term" value="F:DNA-binding transcription factor activity"/>
    <property type="evidence" value="ECO:0007669"/>
    <property type="project" value="InterPro"/>
</dbReference>
<organism evidence="2 3">
    <name type="scientific">Sanguibacter gelidistatuariae</name>
    <dbReference type="NCBI Taxonomy" id="1814289"/>
    <lineage>
        <taxon>Bacteria</taxon>
        <taxon>Bacillati</taxon>
        <taxon>Actinomycetota</taxon>
        <taxon>Actinomycetes</taxon>
        <taxon>Micrococcales</taxon>
        <taxon>Sanguibacteraceae</taxon>
        <taxon>Sanguibacter</taxon>
    </lineage>
</organism>
<sequence length="217" mass="23558">MFVLTVDQQRSTSRGDAVPDLIGHLEPLVRRLPGVRLPLERTVGDEVQMVLTDPRSTLMIVLEILRVGGWWIGLGIGAVNDPLPEHSREASGPAFVRARAAVERAKTKAASVPLAVVGGGGAVERTADVEALLRLLGAIVERRTPHGWEVTDLLRPADVRTDGGGEPPLTQREIARILGISEQAVSQRVRTTLWAEEVAAWPLATRLLQEADTWDQA</sequence>
<dbReference type="AlphaFoldDB" id="A0A1G6JQH8"/>
<feature type="domain" description="RNA polymerase sigma-70 region 4" evidence="1">
    <location>
        <begin position="167"/>
        <end position="193"/>
    </location>
</feature>
<protein>
    <submittedName>
        <fullName evidence="2">Sigma-70, region 4</fullName>
    </submittedName>
</protein>
<dbReference type="RefSeq" id="WP_093181907.1">
    <property type="nucleotide sequence ID" value="NZ_FMYH01000002.1"/>
</dbReference>
<evidence type="ECO:0000259" key="1">
    <source>
        <dbReference type="Pfam" id="PF04545"/>
    </source>
</evidence>
<proteinExistence type="predicted"/>
<dbReference type="EMBL" id="FMYH01000002">
    <property type="protein sequence ID" value="SDC20236.1"/>
    <property type="molecule type" value="Genomic_DNA"/>
</dbReference>
<dbReference type="Proteomes" id="UP000199039">
    <property type="component" value="Unassembled WGS sequence"/>
</dbReference>
<dbReference type="InterPro" id="IPR007630">
    <property type="entry name" value="RNA_pol_sigma70_r4"/>
</dbReference>
<keyword evidence="3" id="KW-1185">Reference proteome</keyword>
<evidence type="ECO:0000313" key="2">
    <source>
        <dbReference type="EMBL" id="SDC20236.1"/>
    </source>
</evidence>
<dbReference type="OrthoDB" id="5184241at2"/>